<evidence type="ECO:0000313" key="3">
    <source>
        <dbReference type="EMBL" id="KPX93619.1"/>
    </source>
</evidence>
<dbReference type="EMBL" id="LJQU01000298">
    <property type="protein sequence ID" value="KPX93619.1"/>
    <property type="molecule type" value="Genomic_DNA"/>
</dbReference>
<keyword evidence="1" id="KW-0547">Nucleotide-binding</keyword>
<dbReference type="Gene3D" id="2.40.10.220">
    <property type="entry name" value="predicted glycosyltransferase like domains"/>
    <property type="match status" value="1"/>
</dbReference>
<reference evidence="3 4" key="1">
    <citation type="submission" date="2015-09" db="EMBL/GenBank/DDBJ databases">
        <title>Genome announcement of multiple Pseudomonas syringae strains.</title>
        <authorList>
            <person name="Thakur S."/>
            <person name="Wang P.W."/>
            <person name="Gong Y."/>
            <person name="Weir B.S."/>
            <person name="Guttman D.S."/>
        </authorList>
    </citation>
    <scope>NUCLEOTIDE SEQUENCE [LARGE SCALE GENOMIC DNA]</scope>
    <source>
        <strain evidence="3 4">ICMP4331</strain>
    </source>
</reference>
<dbReference type="PATRIC" id="fig|34065.5.peg.5534"/>
<dbReference type="Pfam" id="PF07238">
    <property type="entry name" value="PilZ"/>
    <property type="match status" value="1"/>
</dbReference>
<dbReference type="SUPFAM" id="SSF141371">
    <property type="entry name" value="PilZ domain-like"/>
    <property type="match status" value="1"/>
</dbReference>
<evidence type="ECO:0000313" key="4">
    <source>
        <dbReference type="Proteomes" id="UP000050420"/>
    </source>
</evidence>
<dbReference type="InterPro" id="IPR009875">
    <property type="entry name" value="PilZ_domain"/>
</dbReference>
<comment type="caution">
    <text evidence="3">The sequence shown here is derived from an EMBL/GenBank/DDBJ whole genome shotgun (WGS) entry which is preliminary data.</text>
</comment>
<feature type="domain" description="PilZ" evidence="2">
    <location>
        <begin position="16"/>
        <end position="112"/>
    </location>
</feature>
<dbReference type="GO" id="GO:0035438">
    <property type="term" value="F:cyclic-di-GMP binding"/>
    <property type="evidence" value="ECO:0007669"/>
    <property type="project" value="InterPro"/>
</dbReference>
<dbReference type="InterPro" id="IPR027021">
    <property type="entry name" value="C-di-GMP_BP_PA4608"/>
</dbReference>
<name>A0A0P9ZQ62_PSEA0</name>
<dbReference type="AlphaFoldDB" id="A0A0P9ZQ62"/>
<sequence length="133" mass="15265">MAVNKRVHSMTDSPADRRRFKRIDFDAKTDLKQGDQTWKVQLVDLSLKGLLIERPDPWNGDQTQPFEVDIILSNDAHVKMDVKITHDNSRQLGFVCRHIGLESISHLKRLVELNLADPEELDRELAALIELQG</sequence>
<comment type="subunit">
    <text evidence="1">Monomer in both c-di-GMP-bound and free forms.</text>
</comment>
<comment type="function">
    <text evidence="1">Binds the second messenger bis-(3'-5') cyclic dimeric guanosine monophosphate (c-di-GMP). Can bind two c-di-GMP molecules per monomer. May play a role in bacterial second-messenger regulated processes. Binding to c-di-GMP induces a conformational change of the C- and N-termini resulting in the exposure of a highly negative surface on one side of the protein to a possible effector protein.</text>
</comment>
<gene>
    <name evidence="3" type="ORF">ALO63_03794</name>
</gene>
<evidence type="ECO:0000256" key="1">
    <source>
        <dbReference type="PIRNR" id="PIRNR028141"/>
    </source>
</evidence>
<protein>
    <recommendedName>
        <fullName evidence="1">Cyclic diguanosine monophosphate-binding protein</fullName>
        <shortName evidence="1">c-di-GMP-binding protein</shortName>
    </recommendedName>
    <alternativeName>
        <fullName evidence="1">Pilz domain-containing protein</fullName>
    </alternativeName>
</protein>
<dbReference type="Proteomes" id="UP000050420">
    <property type="component" value="Unassembled WGS sequence"/>
</dbReference>
<evidence type="ECO:0000259" key="2">
    <source>
        <dbReference type="Pfam" id="PF07238"/>
    </source>
</evidence>
<proteinExistence type="predicted"/>
<accession>A0A0P9ZQ62</accession>
<keyword evidence="1" id="KW-0973">c-di-GMP</keyword>
<organism evidence="3 4">
    <name type="scientific">Pseudomonas amygdali pv. mori</name>
    <dbReference type="NCBI Taxonomy" id="34065"/>
    <lineage>
        <taxon>Bacteria</taxon>
        <taxon>Pseudomonadati</taxon>
        <taxon>Pseudomonadota</taxon>
        <taxon>Gammaproteobacteria</taxon>
        <taxon>Pseudomonadales</taxon>
        <taxon>Pseudomonadaceae</taxon>
        <taxon>Pseudomonas</taxon>
        <taxon>Pseudomonas amygdali</taxon>
    </lineage>
</organism>
<dbReference type="PIRSF" id="PIRSF028141">
    <property type="entry name" value="C-di-GMP_BP_PA4608"/>
    <property type="match status" value="1"/>
</dbReference>